<organism evidence="2 3">
    <name type="scientific">Colwellia psychrerythraea</name>
    <name type="common">Vibrio psychroerythus</name>
    <dbReference type="NCBI Taxonomy" id="28229"/>
    <lineage>
        <taxon>Bacteria</taxon>
        <taxon>Pseudomonadati</taxon>
        <taxon>Pseudomonadota</taxon>
        <taxon>Gammaproteobacteria</taxon>
        <taxon>Alteromonadales</taxon>
        <taxon>Colwelliaceae</taxon>
        <taxon>Colwellia</taxon>
    </lineage>
</organism>
<dbReference type="AlphaFoldDB" id="A0A1Y5E477"/>
<dbReference type="EMBL" id="MAAF01000106">
    <property type="protein sequence ID" value="OUR75795.1"/>
    <property type="molecule type" value="Genomic_DNA"/>
</dbReference>
<proteinExistence type="predicted"/>
<feature type="transmembrane region" description="Helical" evidence="1">
    <location>
        <begin position="103"/>
        <end position="120"/>
    </location>
</feature>
<sequence length="123" mass="13723">MNNRTFLTIHGGIYVVFALALFFIPSLVWPMYGVELNDKYAYFLSQHTSIFLGGLGAISLLLRDIEQGKTAKRLFLGLLITNSLGVIITLYAGLIGIFIGFGWSDPAFFTALSVLSYFQFKKQ</sequence>
<keyword evidence="1" id="KW-1133">Transmembrane helix</keyword>
<name>A0A1Y5E477_COLPS</name>
<keyword evidence="1" id="KW-0472">Membrane</keyword>
<reference evidence="3" key="1">
    <citation type="journal article" date="2017" name="Proc. Natl. Acad. Sci. U.S.A.">
        <title>Simulation of Deepwater Horizon oil plume reveals substrate specialization within a complex community of hydrocarbon degraders.</title>
        <authorList>
            <person name="Hu P."/>
            <person name="Dubinsky E.A."/>
            <person name="Probst A.J."/>
            <person name="Wang J."/>
            <person name="Sieber C.M.K."/>
            <person name="Tom L.M."/>
            <person name="Gardinali P."/>
            <person name="Banfield J.F."/>
            <person name="Atlas R.M."/>
            <person name="Andersen G.L."/>
        </authorList>
    </citation>
    <scope>NUCLEOTIDE SEQUENCE [LARGE SCALE GENOMIC DNA]</scope>
</reference>
<protein>
    <submittedName>
        <fullName evidence="2">Uncharacterized protein</fullName>
    </submittedName>
</protein>
<evidence type="ECO:0000256" key="1">
    <source>
        <dbReference type="SAM" id="Phobius"/>
    </source>
</evidence>
<evidence type="ECO:0000313" key="3">
    <source>
        <dbReference type="Proteomes" id="UP000243053"/>
    </source>
</evidence>
<keyword evidence="1" id="KW-0812">Transmembrane</keyword>
<gene>
    <name evidence="2" type="ORF">A9Q75_16990</name>
</gene>
<evidence type="ECO:0000313" key="2">
    <source>
        <dbReference type="EMBL" id="OUR75795.1"/>
    </source>
</evidence>
<comment type="caution">
    <text evidence="2">The sequence shown here is derived from an EMBL/GenBank/DDBJ whole genome shotgun (WGS) entry which is preliminary data.</text>
</comment>
<feature type="transmembrane region" description="Helical" evidence="1">
    <location>
        <begin position="40"/>
        <end position="62"/>
    </location>
</feature>
<dbReference type="Proteomes" id="UP000243053">
    <property type="component" value="Unassembled WGS sequence"/>
</dbReference>
<feature type="transmembrane region" description="Helical" evidence="1">
    <location>
        <begin position="74"/>
        <end position="97"/>
    </location>
</feature>
<feature type="transmembrane region" description="Helical" evidence="1">
    <location>
        <begin position="12"/>
        <end position="34"/>
    </location>
</feature>
<accession>A0A1Y5E477</accession>